<protein>
    <recommendedName>
        <fullName evidence="8">Zn(2)-C6 fungal-type domain-containing protein</fullName>
    </recommendedName>
</protein>
<feature type="compositionally biased region" description="Polar residues" evidence="7">
    <location>
        <begin position="627"/>
        <end position="646"/>
    </location>
</feature>
<dbReference type="InterPro" id="IPR050613">
    <property type="entry name" value="Sec_Metabolite_Reg"/>
</dbReference>
<sequence>MGRVEKNRTRSSRSRPVSCQSCRSRKLRCSRQFPCANCTSRGISCQIEGPSTLSVSSIDEAADPPSEPFQENVLARLRRLESIVIGQGGHPRTPPPQTGSRPGPPRPRGKGDLTASLTGRSSVVDVDWLESQISHPGSAVGLCVAEYEFKTCAIRDAISSPSTRNTSPLEKNSTRYIWLPLYEESKQIVEKYLTEITYHHHVVHIPSVRALVDDLYRDLSMKKPIKLGQMSLLLAMLASTAFFWTERDMDKSVFSSLAEADVQSKTWMNITLEILEYSRFTNSESLEDIQALIIISFLVCNIVGITSQARYLFGTATSMAWQLSLHRIDHPNNAELDLPPSDSVRAEISRRVWWYLVSTDWQISQVAGLQKGTYMINPRQMATAKPANANDEDLFDGMTDVSKPFDQPTSMSYCLHRIRLGEICREISDSIPFLEIGPGDPDYRQIKKIDKRICECAQAMPPFFSLDYKPYQLPDTDPRKSPGIVIQRYIANTLLYTQRVRLHLPYLSRASSEPMYRYSRDACLEAARMVIRTEEQLSSEKFPFVLVRLKFSAVIHCVCMAIIVLLMDLCLNKTLWTEDDRERRTEIFNAFGILEEAKDQSPFAGRLLESFYSILRRNKANTDRSSETQSSNVIRQSHAEPSTSQIALTETDMESTSMEPNVPFFDDFWQTFDTSVDPSNLFDWDTLLSELDNPSLSI</sequence>
<dbReference type="Proteomes" id="UP000283841">
    <property type="component" value="Unassembled WGS sequence"/>
</dbReference>
<feature type="compositionally biased region" description="Pro residues" evidence="7">
    <location>
        <begin position="92"/>
        <end position="106"/>
    </location>
</feature>
<dbReference type="Pfam" id="PF00172">
    <property type="entry name" value="Zn_clus"/>
    <property type="match status" value="1"/>
</dbReference>
<dbReference type="GO" id="GO:0003677">
    <property type="term" value="F:DNA binding"/>
    <property type="evidence" value="ECO:0007669"/>
    <property type="project" value="UniProtKB-KW"/>
</dbReference>
<keyword evidence="4" id="KW-0238">DNA-binding</keyword>
<proteinExistence type="predicted"/>
<evidence type="ECO:0000256" key="5">
    <source>
        <dbReference type="ARBA" id="ARBA00023163"/>
    </source>
</evidence>
<dbReference type="AlphaFoldDB" id="A0A443HKU1"/>
<evidence type="ECO:0000256" key="2">
    <source>
        <dbReference type="ARBA" id="ARBA00022723"/>
    </source>
</evidence>
<dbReference type="InterPro" id="IPR007219">
    <property type="entry name" value="XnlR_reg_dom"/>
</dbReference>
<reference evidence="9 10" key="1">
    <citation type="journal article" date="2018" name="Front. Microbiol.">
        <title>Genomic and genetic insights into a cosmopolitan fungus, Paecilomyces variotii (Eurotiales).</title>
        <authorList>
            <person name="Urquhart A.S."/>
            <person name="Mondo S.J."/>
            <person name="Makela M.R."/>
            <person name="Hane J.K."/>
            <person name="Wiebenga A."/>
            <person name="He G."/>
            <person name="Mihaltcheva S."/>
            <person name="Pangilinan J."/>
            <person name="Lipzen A."/>
            <person name="Barry K."/>
            <person name="de Vries R.P."/>
            <person name="Grigoriev I.V."/>
            <person name="Idnurm A."/>
        </authorList>
    </citation>
    <scope>NUCLEOTIDE SEQUENCE [LARGE SCALE GENOMIC DNA]</scope>
    <source>
        <strain evidence="9 10">CBS 101075</strain>
    </source>
</reference>
<evidence type="ECO:0000256" key="4">
    <source>
        <dbReference type="ARBA" id="ARBA00023125"/>
    </source>
</evidence>
<accession>A0A443HKU1</accession>
<dbReference type="Pfam" id="PF04082">
    <property type="entry name" value="Fungal_trans"/>
    <property type="match status" value="1"/>
</dbReference>
<dbReference type="InterPro" id="IPR036864">
    <property type="entry name" value="Zn2-C6_fun-type_DNA-bd_sf"/>
</dbReference>
<dbReference type="VEuPathDB" id="FungiDB:C8Q69DRAFT_97452"/>
<keyword evidence="10" id="KW-1185">Reference proteome</keyword>
<dbReference type="PROSITE" id="PS50048">
    <property type="entry name" value="ZN2_CY6_FUNGAL_2"/>
    <property type="match status" value="1"/>
</dbReference>
<dbReference type="PROSITE" id="PS00463">
    <property type="entry name" value="ZN2_CY6_FUNGAL_1"/>
    <property type="match status" value="1"/>
</dbReference>
<evidence type="ECO:0000313" key="10">
    <source>
        <dbReference type="Proteomes" id="UP000283841"/>
    </source>
</evidence>
<evidence type="ECO:0000256" key="7">
    <source>
        <dbReference type="SAM" id="MobiDB-lite"/>
    </source>
</evidence>
<feature type="domain" description="Zn(2)-C6 fungal-type" evidence="8">
    <location>
        <begin position="18"/>
        <end position="47"/>
    </location>
</feature>
<dbReference type="CDD" id="cd00067">
    <property type="entry name" value="GAL4"/>
    <property type="match status" value="1"/>
</dbReference>
<dbReference type="GO" id="GO:0006351">
    <property type="term" value="P:DNA-templated transcription"/>
    <property type="evidence" value="ECO:0007669"/>
    <property type="project" value="InterPro"/>
</dbReference>
<dbReference type="RefSeq" id="XP_028482070.1">
    <property type="nucleotide sequence ID" value="XM_028634237.1"/>
</dbReference>
<dbReference type="GeneID" id="39603514"/>
<dbReference type="CDD" id="cd12148">
    <property type="entry name" value="fungal_TF_MHR"/>
    <property type="match status" value="1"/>
</dbReference>
<organism evidence="9 10">
    <name type="scientific">Byssochlamys spectabilis</name>
    <name type="common">Paecilomyces variotii</name>
    <dbReference type="NCBI Taxonomy" id="264951"/>
    <lineage>
        <taxon>Eukaryota</taxon>
        <taxon>Fungi</taxon>
        <taxon>Dikarya</taxon>
        <taxon>Ascomycota</taxon>
        <taxon>Pezizomycotina</taxon>
        <taxon>Eurotiomycetes</taxon>
        <taxon>Eurotiomycetidae</taxon>
        <taxon>Eurotiales</taxon>
        <taxon>Thermoascaceae</taxon>
        <taxon>Paecilomyces</taxon>
    </lineage>
</organism>
<evidence type="ECO:0000256" key="1">
    <source>
        <dbReference type="ARBA" id="ARBA00004123"/>
    </source>
</evidence>
<dbReference type="GO" id="GO:0005634">
    <property type="term" value="C:nucleus"/>
    <property type="evidence" value="ECO:0007669"/>
    <property type="project" value="UniProtKB-SubCell"/>
</dbReference>
<evidence type="ECO:0000256" key="3">
    <source>
        <dbReference type="ARBA" id="ARBA00023015"/>
    </source>
</evidence>
<keyword evidence="2" id="KW-0479">Metal-binding</keyword>
<keyword evidence="6" id="KW-0539">Nucleus</keyword>
<dbReference type="EMBL" id="RCNU01000013">
    <property type="protein sequence ID" value="RWQ92425.1"/>
    <property type="molecule type" value="Genomic_DNA"/>
</dbReference>
<name>A0A443HKU1_BYSSP</name>
<comment type="subcellular location">
    <subcellularLocation>
        <location evidence="1">Nucleus</location>
    </subcellularLocation>
</comment>
<dbReference type="SMART" id="SM00066">
    <property type="entry name" value="GAL4"/>
    <property type="match status" value="1"/>
</dbReference>
<dbReference type="STRING" id="264951.A0A443HKU1"/>
<dbReference type="PANTHER" id="PTHR31001">
    <property type="entry name" value="UNCHARACTERIZED TRANSCRIPTIONAL REGULATORY PROTEIN"/>
    <property type="match status" value="1"/>
</dbReference>
<dbReference type="InterPro" id="IPR001138">
    <property type="entry name" value="Zn2Cys6_DnaBD"/>
</dbReference>
<evidence type="ECO:0000259" key="8">
    <source>
        <dbReference type="PROSITE" id="PS50048"/>
    </source>
</evidence>
<dbReference type="Gene3D" id="4.10.240.10">
    <property type="entry name" value="Zn(2)-C6 fungal-type DNA-binding domain"/>
    <property type="match status" value="1"/>
</dbReference>
<evidence type="ECO:0000256" key="6">
    <source>
        <dbReference type="ARBA" id="ARBA00023242"/>
    </source>
</evidence>
<dbReference type="GO" id="GO:0008270">
    <property type="term" value="F:zinc ion binding"/>
    <property type="evidence" value="ECO:0007669"/>
    <property type="project" value="InterPro"/>
</dbReference>
<evidence type="ECO:0000313" key="9">
    <source>
        <dbReference type="EMBL" id="RWQ92425.1"/>
    </source>
</evidence>
<gene>
    <name evidence="9" type="ORF">C8Q69DRAFT_97452</name>
</gene>
<dbReference type="GO" id="GO:0000981">
    <property type="term" value="F:DNA-binding transcription factor activity, RNA polymerase II-specific"/>
    <property type="evidence" value="ECO:0007669"/>
    <property type="project" value="InterPro"/>
</dbReference>
<feature type="region of interest" description="Disordered" evidence="7">
    <location>
        <begin position="622"/>
        <end position="646"/>
    </location>
</feature>
<comment type="caution">
    <text evidence="9">The sequence shown here is derived from an EMBL/GenBank/DDBJ whole genome shotgun (WGS) entry which is preliminary data.</text>
</comment>
<keyword evidence="5" id="KW-0804">Transcription</keyword>
<keyword evidence="3" id="KW-0805">Transcription regulation</keyword>
<feature type="region of interest" description="Disordered" evidence="7">
    <location>
        <begin position="85"/>
        <end position="116"/>
    </location>
</feature>
<dbReference type="PANTHER" id="PTHR31001:SF90">
    <property type="entry name" value="CENTROMERE DNA-BINDING PROTEIN COMPLEX CBF3 SUBUNIT B"/>
    <property type="match status" value="1"/>
</dbReference>
<dbReference type="SUPFAM" id="SSF57701">
    <property type="entry name" value="Zn2/Cys6 DNA-binding domain"/>
    <property type="match status" value="1"/>
</dbReference>